<sequence length="54" mass="6007">MGFLVLAVVFAAVLAWGRLRKRLGWPDALMRAGVWTTFALAAYFVIIVIVQRAT</sequence>
<comment type="caution">
    <text evidence="2">The sequence shown here is derived from an EMBL/GenBank/DDBJ whole genome shotgun (WGS) entry which is preliminary data.</text>
</comment>
<feature type="transmembrane region" description="Helical" evidence="1">
    <location>
        <begin position="33"/>
        <end position="50"/>
    </location>
</feature>
<evidence type="ECO:0000313" key="3">
    <source>
        <dbReference type="Proteomes" id="UP001055804"/>
    </source>
</evidence>
<gene>
    <name evidence="2" type="ORF">NJQ99_01270</name>
</gene>
<name>A0A9J6P9P9_9PROT</name>
<keyword evidence="1" id="KW-1133">Transmembrane helix</keyword>
<proteinExistence type="predicted"/>
<keyword evidence="3" id="KW-1185">Reference proteome</keyword>
<reference evidence="2" key="1">
    <citation type="submission" date="2022-06" db="EMBL/GenBank/DDBJ databases">
        <title>Isolation and Genomics of Futiania mangrovii gen. nov., sp. nov., a Rare and Metabolically-versatile member in the Class Alphaproteobacteria.</title>
        <authorList>
            <person name="Liu L."/>
            <person name="Huang W.-C."/>
            <person name="Pan J."/>
            <person name="Li J."/>
            <person name="Huang Y."/>
            <person name="Du H."/>
            <person name="Liu Y."/>
            <person name="Li M."/>
        </authorList>
    </citation>
    <scope>NUCLEOTIDE SEQUENCE</scope>
    <source>
        <strain evidence="2">FT118</strain>
    </source>
</reference>
<keyword evidence="1" id="KW-0472">Membrane</keyword>
<organism evidence="2 3">
    <name type="scientific">Futiania mangrovi</name>
    <dbReference type="NCBI Taxonomy" id="2959716"/>
    <lineage>
        <taxon>Bacteria</taxon>
        <taxon>Pseudomonadati</taxon>
        <taxon>Pseudomonadota</taxon>
        <taxon>Alphaproteobacteria</taxon>
        <taxon>Futianiales</taxon>
        <taxon>Futianiaceae</taxon>
        <taxon>Futiania</taxon>
    </lineage>
</organism>
<evidence type="ECO:0000313" key="2">
    <source>
        <dbReference type="EMBL" id="MCP1335033.1"/>
    </source>
</evidence>
<dbReference type="RefSeq" id="WP_269330993.1">
    <property type="nucleotide sequence ID" value="NZ_JAMZFT010000001.1"/>
</dbReference>
<evidence type="ECO:0000256" key="1">
    <source>
        <dbReference type="SAM" id="Phobius"/>
    </source>
</evidence>
<dbReference type="Proteomes" id="UP001055804">
    <property type="component" value="Unassembled WGS sequence"/>
</dbReference>
<dbReference type="EMBL" id="JAMZFT010000001">
    <property type="protein sequence ID" value="MCP1335033.1"/>
    <property type="molecule type" value="Genomic_DNA"/>
</dbReference>
<protein>
    <submittedName>
        <fullName evidence="2">Uncharacterized protein</fullName>
    </submittedName>
</protein>
<dbReference type="AlphaFoldDB" id="A0A9J6P9P9"/>
<accession>A0A9J6P9P9</accession>
<keyword evidence="1" id="KW-0812">Transmembrane</keyword>